<accession>A0A921FIU3</accession>
<feature type="compositionally biased region" description="Basic and acidic residues" evidence="1">
    <location>
        <begin position="53"/>
        <end position="66"/>
    </location>
</feature>
<evidence type="ECO:0000313" key="4">
    <source>
        <dbReference type="Proteomes" id="UP000784793"/>
    </source>
</evidence>
<evidence type="ECO:0008006" key="5">
    <source>
        <dbReference type="Google" id="ProtNLM"/>
    </source>
</evidence>
<evidence type="ECO:0000256" key="1">
    <source>
        <dbReference type="SAM" id="MobiDB-lite"/>
    </source>
</evidence>
<dbReference type="EMBL" id="DYXB01000035">
    <property type="protein sequence ID" value="HJF09650.1"/>
    <property type="molecule type" value="Genomic_DNA"/>
</dbReference>
<organism evidence="3 4">
    <name type="scientific">Lactobacillus crispatus</name>
    <dbReference type="NCBI Taxonomy" id="47770"/>
    <lineage>
        <taxon>Bacteria</taxon>
        <taxon>Bacillati</taxon>
        <taxon>Bacillota</taxon>
        <taxon>Bacilli</taxon>
        <taxon>Lactobacillales</taxon>
        <taxon>Lactobacillaceae</taxon>
        <taxon>Lactobacillus</taxon>
    </lineage>
</organism>
<evidence type="ECO:0000256" key="2">
    <source>
        <dbReference type="SAM" id="Phobius"/>
    </source>
</evidence>
<keyword evidence="2" id="KW-0472">Membrane</keyword>
<evidence type="ECO:0000313" key="3">
    <source>
        <dbReference type="EMBL" id="HJF09650.1"/>
    </source>
</evidence>
<keyword evidence="2" id="KW-1133">Transmembrane helix</keyword>
<feature type="transmembrane region" description="Helical" evidence="2">
    <location>
        <begin position="6"/>
        <end position="26"/>
    </location>
</feature>
<comment type="caution">
    <text evidence="3">The sequence shown here is derived from an EMBL/GenBank/DDBJ whole genome shotgun (WGS) entry which is preliminary data.</text>
</comment>
<proteinExistence type="predicted"/>
<dbReference type="AlphaFoldDB" id="A0A921FIU3"/>
<sequence length="66" mass="7553">MHDLSNLIASLATLIGAVSAFYQVIIKNKRSPSKKSQELDEANKEIKRLKRELKKEKNKDENGNRN</sequence>
<feature type="compositionally biased region" description="Basic and acidic residues" evidence="1">
    <location>
        <begin position="35"/>
        <end position="46"/>
    </location>
</feature>
<feature type="region of interest" description="Disordered" evidence="1">
    <location>
        <begin position="31"/>
        <end position="66"/>
    </location>
</feature>
<reference evidence="3" key="1">
    <citation type="journal article" date="2021" name="PeerJ">
        <title>Extensive microbial diversity within the chicken gut microbiome revealed by metagenomics and culture.</title>
        <authorList>
            <person name="Gilroy R."/>
            <person name="Ravi A."/>
            <person name="Getino M."/>
            <person name="Pursley I."/>
            <person name="Horton D.L."/>
            <person name="Alikhan N.F."/>
            <person name="Baker D."/>
            <person name="Gharbi K."/>
            <person name="Hall N."/>
            <person name="Watson M."/>
            <person name="Adriaenssens E.M."/>
            <person name="Foster-Nyarko E."/>
            <person name="Jarju S."/>
            <person name="Secka A."/>
            <person name="Antonio M."/>
            <person name="Oren A."/>
            <person name="Chaudhuri R.R."/>
            <person name="La Ragione R."/>
            <person name="Hildebrand F."/>
            <person name="Pallen M.J."/>
        </authorList>
    </citation>
    <scope>NUCLEOTIDE SEQUENCE</scope>
    <source>
        <strain evidence="3">CHK194-22301</strain>
    </source>
</reference>
<name>A0A921FIU3_9LACO</name>
<dbReference type="Proteomes" id="UP000784793">
    <property type="component" value="Unassembled WGS sequence"/>
</dbReference>
<reference evidence="3" key="2">
    <citation type="submission" date="2021-09" db="EMBL/GenBank/DDBJ databases">
        <authorList>
            <person name="Gilroy R."/>
        </authorList>
    </citation>
    <scope>NUCLEOTIDE SEQUENCE</scope>
    <source>
        <strain evidence="3">CHK194-22301</strain>
    </source>
</reference>
<gene>
    <name evidence="3" type="ORF">K8V23_02435</name>
</gene>
<protein>
    <recommendedName>
        <fullName evidence="5">Phage holin</fullName>
    </recommendedName>
</protein>
<keyword evidence="2" id="KW-0812">Transmembrane</keyword>